<dbReference type="GO" id="GO:0006954">
    <property type="term" value="P:inflammatory response"/>
    <property type="evidence" value="ECO:0007669"/>
    <property type="project" value="UniProtKB-KW"/>
</dbReference>
<evidence type="ECO:0000256" key="8">
    <source>
        <dbReference type="ARBA" id="ARBA00023198"/>
    </source>
</evidence>
<dbReference type="GO" id="GO:0050921">
    <property type="term" value="P:positive regulation of chemotaxis"/>
    <property type="evidence" value="ECO:0007669"/>
    <property type="project" value="TreeGrafter"/>
</dbReference>
<dbReference type="InterPro" id="IPR046350">
    <property type="entry name" value="Cystatin_sf"/>
</dbReference>
<evidence type="ECO:0000256" key="7">
    <source>
        <dbReference type="ARBA" id="ARBA00023157"/>
    </source>
</evidence>
<dbReference type="PANTHER" id="PTHR15106:SF2">
    <property type="entry name" value="RETINOIC ACID RECEPTOR RESPONDER PROTEIN 2"/>
    <property type="match status" value="1"/>
</dbReference>
<evidence type="ECO:0000256" key="9">
    <source>
        <dbReference type="ARBA" id="ARBA00032785"/>
    </source>
</evidence>
<reference evidence="11" key="2">
    <citation type="submission" date="2025-09" db="UniProtKB">
        <authorList>
            <consortium name="Ensembl"/>
        </authorList>
    </citation>
    <scope>IDENTIFICATION</scope>
</reference>
<reference evidence="11" key="1">
    <citation type="submission" date="2025-08" db="UniProtKB">
        <authorList>
            <consortium name="Ensembl"/>
        </authorList>
    </citation>
    <scope>IDENTIFICATION</scope>
</reference>
<dbReference type="GO" id="GO:0031012">
    <property type="term" value="C:extracellular matrix"/>
    <property type="evidence" value="ECO:0007669"/>
    <property type="project" value="TreeGrafter"/>
</dbReference>
<proteinExistence type="predicted"/>
<dbReference type="PANTHER" id="PTHR15106">
    <property type="entry name" value="RETINOIC ACID RECEPTOR RESPONDER PROTEIN 2"/>
    <property type="match status" value="1"/>
</dbReference>
<dbReference type="GO" id="GO:0050994">
    <property type="term" value="P:regulation of lipid catabolic process"/>
    <property type="evidence" value="ECO:0007669"/>
    <property type="project" value="InterPro"/>
</dbReference>
<evidence type="ECO:0000256" key="5">
    <source>
        <dbReference type="ARBA" id="ARBA00022729"/>
    </source>
</evidence>
<evidence type="ECO:0000256" key="2">
    <source>
        <dbReference type="ARBA" id="ARBA00018808"/>
    </source>
</evidence>
<name>A0A8C8RV55_9SAUR</name>
<dbReference type="AlphaFoldDB" id="A0A8C8RV55"/>
<protein>
    <recommendedName>
        <fullName evidence="2">Retinoic acid receptor responder protein 2</fullName>
    </recommendedName>
    <alternativeName>
        <fullName evidence="9">Chemerin</fullName>
    </alternativeName>
</protein>
<evidence type="ECO:0000256" key="1">
    <source>
        <dbReference type="ARBA" id="ARBA00004613"/>
    </source>
</evidence>
<feature type="signal peptide" evidence="10">
    <location>
        <begin position="1"/>
        <end position="17"/>
    </location>
</feature>
<dbReference type="SUPFAM" id="SSF54403">
    <property type="entry name" value="Cystatin/monellin"/>
    <property type="match status" value="1"/>
</dbReference>
<dbReference type="GO" id="GO:0045087">
    <property type="term" value="P:innate immune response"/>
    <property type="evidence" value="ECO:0007669"/>
    <property type="project" value="TreeGrafter"/>
</dbReference>
<keyword evidence="7" id="KW-1015">Disulfide bond</keyword>
<dbReference type="GO" id="GO:0005615">
    <property type="term" value="C:extracellular space"/>
    <property type="evidence" value="ECO:0007669"/>
    <property type="project" value="TreeGrafter"/>
</dbReference>
<sequence length="200" mass="22402">MKGLFTLWLGFVALAAASRSPLQQRTVELVLEDLHSKNYVQWVFKEQAVEDVTEIEDSRGLFVRLRVMLQQTWCRKLPGWSQDCVFKHNGRKRSCLACFKFDNSRPANVLARYVRCMVERQPAAKLGQHPSCQGAAGTLPPETGRPHRCCPGDHSLLPCCMAELGNPNKPPPPPTLHGWAQLLQPCTQALSRVAGTCRLQ</sequence>
<keyword evidence="12" id="KW-1185">Reference proteome</keyword>
<evidence type="ECO:0000313" key="12">
    <source>
        <dbReference type="Proteomes" id="UP000694393"/>
    </source>
</evidence>
<comment type="subcellular location">
    <subcellularLocation>
        <location evidence="1">Secreted</location>
    </subcellularLocation>
</comment>
<dbReference type="GO" id="GO:0006935">
    <property type="term" value="P:chemotaxis"/>
    <property type="evidence" value="ECO:0007669"/>
    <property type="project" value="UniProtKB-KW"/>
</dbReference>
<evidence type="ECO:0000256" key="4">
    <source>
        <dbReference type="ARBA" id="ARBA00022525"/>
    </source>
</evidence>
<dbReference type="Gene3D" id="3.10.450.10">
    <property type="match status" value="1"/>
</dbReference>
<evidence type="ECO:0000256" key="6">
    <source>
        <dbReference type="ARBA" id="ARBA00022782"/>
    </source>
</evidence>
<evidence type="ECO:0000313" key="11">
    <source>
        <dbReference type="Ensembl" id="ENSPCEP00000011553.1"/>
    </source>
</evidence>
<feature type="chain" id="PRO_5034275563" description="Retinoic acid receptor responder protein 2" evidence="10">
    <location>
        <begin position="18"/>
        <end position="200"/>
    </location>
</feature>
<dbReference type="Proteomes" id="UP000694393">
    <property type="component" value="Unplaced"/>
</dbReference>
<accession>A0A8C8RV55</accession>
<dbReference type="InterPro" id="IPR029562">
    <property type="entry name" value="Chemerin"/>
</dbReference>
<keyword evidence="8" id="KW-0395">Inflammatory response</keyword>
<dbReference type="Ensembl" id="ENSPCET00000011928.1">
    <property type="protein sequence ID" value="ENSPCEP00000011553.1"/>
    <property type="gene ID" value="ENSPCEG00000009137.1"/>
</dbReference>
<dbReference type="GO" id="GO:0030154">
    <property type="term" value="P:cell differentiation"/>
    <property type="evidence" value="ECO:0007669"/>
    <property type="project" value="UniProtKB-KW"/>
</dbReference>
<keyword evidence="3" id="KW-0145">Chemotaxis</keyword>
<keyword evidence="6" id="KW-0221">Differentiation</keyword>
<dbReference type="GO" id="GO:0005102">
    <property type="term" value="F:signaling receptor binding"/>
    <property type="evidence" value="ECO:0007669"/>
    <property type="project" value="InterPro"/>
</dbReference>
<organism evidence="11 12">
    <name type="scientific">Pelusios castaneus</name>
    <name type="common">West African mud turtle</name>
    <dbReference type="NCBI Taxonomy" id="367368"/>
    <lineage>
        <taxon>Eukaryota</taxon>
        <taxon>Metazoa</taxon>
        <taxon>Chordata</taxon>
        <taxon>Craniata</taxon>
        <taxon>Vertebrata</taxon>
        <taxon>Euteleostomi</taxon>
        <taxon>Archelosauria</taxon>
        <taxon>Testudinata</taxon>
        <taxon>Testudines</taxon>
        <taxon>Pleurodira</taxon>
        <taxon>Pelomedusidae</taxon>
        <taxon>Pelusios</taxon>
    </lineage>
</organism>
<evidence type="ECO:0000256" key="3">
    <source>
        <dbReference type="ARBA" id="ARBA00022500"/>
    </source>
</evidence>
<evidence type="ECO:0000256" key="10">
    <source>
        <dbReference type="SAM" id="SignalP"/>
    </source>
</evidence>
<keyword evidence="4" id="KW-0964">Secreted</keyword>
<keyword evidence="5 10" id="KW-0732">Signal</keyword>